<feature type="transmembrane region" description="Helical" evidence="1">
    <location>
        <begin position="164"/>
        <end position="186"/>
    </location>
</feature>
<feature type="transmembrane region" description="Helical" evidence="1">
    <location>
        <begin position="36"/>
        <end position="57"/>
    </location>
</feature>
<feature type="domain" description="Nucleoside transporter/FeoB GTPase Gate" evidence="2">
    <location>
        <begin position="41"/>
        <end position="148"/>
    </location>
</feature>
<protein>
    <submittedName>
        <fullName evidence="3">Spore maturation protein A</fullName>
    </submittedName>
</protein>
<gene>
    <name evidence="3" type="ORF">SAMN05660472_00041</name>
</gene>
<keyword evidence="1" id="KW-0472">Membrane</keyword>
<feature type="transmembrane region" description="Helical" evidence="1">
    <location>
        <begin position="6"/>
        <end position="24"/>
    </location>
</feature>
<dbReference type="AlphaFoldDB" id="A0A1G8WUW7"/>
<keyword evidence="4" id="KW-1185">Reference proteome</keyword>
<evidence type="ECO:0000313" key="4">
    <source>
        <dbReference type="Proteomes" id="UP000198718"/>
    </source>
</evidence>
<proteinExistence type="predicted"/>
<evidence type="ECO:0000256" key="1">
    <source>
        <dbReference type="SAM" id="Phobius"/>
    </source>
</evidence>
<dbReference type="InterPro" id="IPR011642">
    <property type="entry name" value="Gate_dom"/>
</dbReference>
<dbReference type="STRING" id="393762.SAMN05660472_00041"/>
<dbReference type="RefSeq" id="WP_090548603.1">
    <property type="nucleotide sequence ID" value="NZ_FNFP01000001.1"/>
</dbReference>
<dbReference type="OrthoDB" id="9782481at2"/>
<keyword evidence="1" id="KW-0812">Transmembrane</keyword>
<keyword evidence="1" id="KW-1133">Transmembrane helix</keyword>
<organism evidence="3 4">
    <name type="scientific">Natronincola ferrireducens</name>
    <dbReference type="NCBI Taxonomy" id="393762"/>
    <lineage>
        <taxon>Bacteria</taxon>
        <taxon>Bacillati</taxon>
        <taxon>Bacillota</taxon>
        <taxon>Clostridia</taxon>
        <taxon>Peptostreptococcales</taxon>
        <taxon>Natronincolaceae</taxon>
        <taxon>Natronincola</taxon>
    </lineage>
</organism>
<name>A0A1G8WUW7_9FIRM</name>
<feature type="transmembrane region" description="Helical" evidence="1">
    <location>
        <begin position="132"/>
        <end position="152"/>
    </location>
</feature>
<dbReference type="Pfam" id="PF07670">
    <property type="entry name" value="Gate"/>
    <property type="match status" value="1"/>
</dbReference>
<dbReference type="EMBL" id="FNFP01000001">
    <property type="protein sequence ID" value="SDJ81963.1"/>
    <property type="molecule type" value="Genomic_DNA"/>
</dbReference>
<reference evidence="3 4" key="1">
    <citation type="submission" date="2016-10" db="EMBL/GenBank/DDBJ databases">
        <authorList>
            <person name="de Groot N.N."/>
        </authorList>
    </citation>
    <scope>NUCLEOTIDE SEQUENCE [LARGE SCALE GENOMIC DNA]</scope>
    <source>
        <strain evidence="3 4">DSM 18346</strain>
    </source>
</reference>
<evidence type="ECO:0000313" key="3">
    <source>
        <dbReference type="EMBL" id="SDJ81963.1"/>
    </source>
</evidence>
<evidence type="ECO:0000259" key="2">
    <source>
        <dbReference type="Pfam" id="PF07670"/>
    </source>
</evidence>
<accession>A0A1G8WUW7</accession>
<sequence>MGLIWFGMMILGMLVAVITGKTAIINEVILQDAQEAVVFAIGLTGIMAVWLGLMNIAKKSGLINSFALLMRPVTRILFPSIPPNHPAISSIMMNMVANMFGAGNSATALGIKAMEELQTLNRNRRTATNAMCMLLVINMSSIQLIPLAVLKLRADAGSQVPTEIIASAMMATGISTMVGIIVCKVLEGREG</sequence>
<dbReference type="Proteomes" id="UP000198718">
    <property type="component" value="Unassembled WGS sequence"/>
</dbReference>